<organism evidence="1">
    <name type="scientific">Brassica napus</name>
    <name type="common">Rape</name>
    <dbReference type="NCBI Taxonomy" id="3708"/>
    <lineage>
        <taxon>Eukaryota</taxon>
        <taxon>Viridiplantae</taxon>
        <taxon>Streptophyta</taxon>
        <taxon>Embryophyta</taxon>
        <taxon>Tracheophyta</taxon>
        <taxon>Spermatophyta</taxon>
        <taxon>Magnoliopsida</taxon>
        <taxon>eudicotyledons</taxon>
        <taxon>Gunneridae</taxon>
        <taxon>Pentapetalae</taxon>
        <taxon>rosids</taxon>
        <taxon>malvids</taxon>
        <taxon>Brassicales</taxon>
        <taxon>Brassicaceae</taxon>
        <taxon>Brassiceae</taxon>
        <taxon>Brassica</taxon>
    </lineage>
</organism>
<evidence type="ECO:0000313" key="1">
    <source>
        <dbReference type="EMBL" id="CAF1920293.1"/>
    </source>
</evidence>
<reference evidence="1" key="1">
    <citation type="submission" date="2021-01" db="EMBL/GenBank/DDBJ databases">
        <authorList>
            <consortium name="Genoscope - CEA"/>
            <person name="William W."/>
        </authorList>
    </citation>
    <scope>NUCLEOTIDE SEQUENCE</scope>
</reference>
<proteinExistence type="predicted"/>
<accession>A0A816KK84</accession>
<dbReference type="AlphaFoldDB" id="A0A816KK84"/>
<dbReference type="Proteomes" id="UP001295469">
    <property type="component" value="Chromosome C02"/>
</dbReference>
<name>A0A816KK84_BRANA</name>
<protein>
    <submittedName>
        <fullName evidence="1">(rape) hypothetical protein</fullName>
    </submittedName>
</protein>
<gene>
    <name evidence="1" type="ORF">DARMORV10_C02P53800.1</name>
</gene>
<dbReference type="EMBL" id="HG994366">
    <property type="protein sequence ID" value="CAF1920293.1"/>
    <property type="molecule type" value="Genomic_DNA"/>
</dbReference>
<sequence>MIASCDAIHSNFRWGSTQKLEPSLFLRYTSPGTEQDSCGASNPSLWCSVVKGLWLNCGQ</sequence>